<proteinExistence type="predicted"/>
<sequence length="304" mass="33850">MVLFIVLGSCLVGVAVTLNVGWIILNWRRLVPLVVGIPFFALLIAGVALNTIFLVREVRRNERHDAFLNAVTHELKTPIASIQLYLETLERRELPQDKRLEFYKIMREDSDRLLATVEQVLKAGEVGQSSRKQVRIPVDMRQLAEQCVEMTRSRSHLAGADQKAPGIVFESIEPETPAIVRGSPEELQTVVLNLLNNAVKYSPNEMNIRVTLRVQGDAWVMLSVSDSGIGIPPAHLKRIFKRFYRVPTRSVLKTKGTGLGLFLVRTIARQHGGDAFAASPGEGKGATFSVQLPRLLTPRDQEAS</sequence>
<name>A0A841K208_9BACT</name>
<dbReference type="AlphaFoldDB" id="A0A841K208"/>
<dbReference type="PANTHER" id="PTHR43547">
    <property type="entry name" value="TWO-COMPONENT HISTIDINE KINASE"/>
    <property type="match status" value="1"/>
</dbReference>
<dbReference type="Gene3D" id="3.30.565.10">
    <property type="entry name" value="Histidine kinase-like ATPase, C-terminal domain"/>
    <property type="match status" value="1"/>
</dbReference>
<evidence type="ECO:0000256" key="2">
    <source>
        <dbReference type="ARBA" id="ARBA00012438"/>
    </source>
</evidence>
<dbReference type="Proteomes" id="UP000538666">
    <property type="component" value="Unassembled WGS sequence"/>
</dbReference>
<evidence type="ECO:0000256" key="1">
    <source>
        <dbReference type="ARBA" id="ARBA00000085"/>
    </source>
</evidence>
<gene>
    <name evidence="6" type="ORF">HNQ77_002226</name>
</gene>
<protein>
    <recommendedName>
        <fullName evidence="2">histidine kinase</fullName>
        <ecNumber evidence="2">2.7.13.3</ecNumber>
    </recommendedName>
</protein>
<organism evidence="6 7">
    <name type="scientific">Silvibacterium bohemicum</name>
    <dbReference type="NCBI Taxonomy" id="1577686"/>
    <lineage>
        <taxon>Bacteria</taxon>
        <taxon>Pseudomonadati</taxon>
        <taxon>Acidobacteriota</taxon>
        <taxon>Terriglobia</taxon>
        <taxon>Terriglobales</taxon>
        <taxon>Acidobacteriaceae</taxon>
        <taxon>Silvibacterium</taxon>
    </lineage>
</organism>
<evidence type="ECO:0000256" key="3">
    <source>
        <dbReference type="ARBA" id="ARBA00022553"/>
    </source>
</evidence>
<keyword evidence="4" id="KW-1133">Transmembrane helix</keyword>
<evidence type="ECO:0000256" key="4">
    <source>
        <dbReference type="SAM" id="Phobius"/>
    </source>
</evidence>
<dbReference type="SUPFAM" id="SSF55874">
    <property type="entry name" value="ATPase domain of HSP90 chaperone/DNA topoisomerase II/histidine kinase"/>
    <property type="match status" value="1"/>
</dbReference>
<dbReference type="InterPro" id="IPR003594">
    <property type="entry name" value="HATPase_dom"/>
</dbReference>
<keyword evidence="6" id="KW-0418">Kinase</keyword>
<dbReference type="PRINTS" id="PR00344">
    <property type="entry name" value="BCTRLSENSOR"/>
</dbReference>
<dbReference type="InterPro" id="IPR036097">
    <property type="entry name" value="HisK_dim/P_sf"/>
</dbReference>
<evidence type="ECO:0000259" key="5">
    <source>
        <dbReference type="PROSITE" id="PS50109"/>
    </source>
</evidence>
<dbReference type="Pfam" id="PF02518">
    <property type="entry name" value="HATPase_c"/>
    <property type="match status" value="1"/>
</dbReference>
<dbReference type="InterPro" id="IPR036890">
    <property type="entry name" value="HATPase_C_sf"/>
</dbReference>
<dbReference type="CDD" id="cd00075">
    <property type="entry name" value="HATPase"/>
    <property type="match status" value="1"/>
</dbReference>
<keyword evidence="3" id="KW-0597">Phosphoprotein</keyword>
<comment type="catalytic activity">
    <reaction evidence="1">
        <text>ATP + protein L-histidine = ADP + protein N-phospho-L-histidine.</text>
        <dbReference type="EC" id="2.7.13.3"/>
    </reaction>
</comment>
<dbReference type="EMBL" id="JACHEK010000004">
    <property type="protein sequence ID" value="MBB6144274.1"/>
    <property type="molecule type" value="Genomic_DNA"/>
</dbReference>
<keyword evidence="4" id="KW-0472">Membrane</keyword>
<evidence type="ECO:0000313" key="6">
    <source>
        <dbReference type="EMBL" id="MBB6144274.1"/>
    </source>
</evidence>
<keyword evidence="6" id="KW-0808">Transferase</keyword>
<dbReference type="EC" id="2.7.13.3" evidence="2"/>
<dbReference type="PANTHER" id="PTHR43547:SF2">
    <property type="entry name" value="HYBRID SIGNAL TRANSDUCTION HISTIDINE KINASE C"/>
    <property type="match status" value="1"/>
</dbReference>
<keyword evidence="7" id="KW-1185">Reference proteome</keyword>
<dbReference type="RefSeq" id="WP_231581215.1">
    <property type="nucleotide sequence ID" value="NZ_JACHEK010000004.1"/>
</dbReference>
<dbReference type="Pfam" id="PF00512">
    <property type="entry name" value="HisKA"/>
    <property type="match status" value="1"/>
</dbReference>
<dbReference type="InterPro" id="IPR004358">
    <property type="entry name" value="Sig_transdc_His_kin-like_C"/>
</dbReference>
<dbReference type="SUPFAM" id="SSF47384">
    <property type="entry name" value="Homodimeric domain of signal transducing histidine kinase"/>
    <property type="match status" value="1"/>
</dbReference>
<comment type="caution">
    <text evidence="6">The sequence shown here is derived from an EMBL/GenBank/DDBJ whole genome shotgun (WGS) entry which is preliminary data.</text>
</comment>
<dbReference type="SMART" id="SM00387">
    <property type="entry name" value="HATPase_c"/>
    <property type="match status" value="1"/>
</dbReference>
<feature type="domain" description="Histidine kinase" evidence="5">
    <location>
        <begin position="70"/>
        <end position="296"/>
    </location>
</feature>
<dbReference type="InterPro" id="IPR003661">
    <property type="entry name" value="HisK_dim/P_dom"/>
</dbReference>
<keyword evidence="4" id="KW-0812">Transmembrane</keyword>
<dbReference type="InterPro" id="IPR005467">
    <property type="entry name" value="His_kinase_dom"/>
</dbReference>
<evidence type="ECO:0000313" key="7">
    <source>
        <dbReference type="Proteomes" id="UP000538666"/>
    </source>
</evidence>
<feature type="transmembrane region" description="Helical" evidence="4">
    <location>
        <begin position="33"/>
        <end position="55"/>
    </location>
</feature>
<dbReference type="Gene3D" id="1.10.287.130">
    <property type="match status" value="1"/>
</dbReference>
<dbReference type="PROSITE" id="PS50109">
    <property type="entry name" value="HIS_KIN"/>
    <property type="match status" value="1"/>
</dbReference>
<dbReference type="SMART" id="SM00388">
    <property type="entry name" value="HisKA"/>
    <property type="match status" value="1"/>
</dbReference>
<accession>A0A841K208</accession>
<dbReference type="GO" id="GO:0000155">
    <property type="term" value="F:phosphorelay sensor kinase activity"/>
    <property type="evidence" value="ECO:0007669"/>
    <property type="project" value="InterPro"/>
</dbReference>
<dbReference type="CDD" id="cd00082">
    <property type="entry name" value="HisKA"/>
    <property type="match status" value="1"/>
</dbReference>
<reference evidence="6 7" key="1">
    <citation type="submission" date="2020-08" db="EMBL/GenBank/DDBJ databases">
        <title>Genomic Encyclopedia of Type Strains, Phase IV (KMG-IV): sequencing the most valuable type-strain genomes for metagenomic binning, comparative biology and taxonomic classification.</title>
        <authorList>
            <person name="Goeker M."/>
        </authorList>
    </citation>
    <scope>NUCLEOTIDE SEQUENCE [LARGE SCALE GENOMIC DNA]</scope>
    <source>
        <strain evidence="6 7">DSM 103733</strain>
    </source>
</reference>